<dbReference type="Proteomes" id="UP001600064">
    <property type="component" value="Unassembled WGS sequence"/>
</dbReference>
<evidence type="ECO:0000313" key="3">
    <source>
        <dbReference type="Proteomes" id="UP001600064"/>
    </source>
</evidence>
<dbReference type="PANTHER" id="PTHR43162">
    <property type="match status" value="1"/>
</dbReference>
<feature type="region of interest" description="Disordered" evidence="1">
    <location>
        <begin position="38"/>
        <end position="81"/>
    </location>
</feature>
<evidence type="ECO:0000313" key="2">
    <source>
        <dbReference type="EMBL" id="KAL2270207.1"/>
    </source>
</evidence>
<dbReference type="InterPro" id="IPR051604">
    <property type="entry name" value="Ergot_Alk_Oxidoreductase"/>
</dbReference>
<feature type="compositionally biased region" description="Low complexity" evidence="1">
    <location>
        <begin position="38"/>
        <end position="47"/>
    </location>
</feature>
<name>A0ABR4DIU9_9PEZI</name>
<evidence type="ECO:0000256" key="1">
    <source>
        <dbReference type="SAM" id="MobiDB-lite"/>
    </source>
</evidence>
<protein>
    <submittedName>
        <fullName evidence="2">Uncharacterized protein</fullName>
    </submittedName>
</protein>
<sequence length="345" mass="37135">MPSSLSSPSSSSSSSILVLGGTGTIARRLIRKLTSSFYSSPSFSGSDAPPPTILIASPSHPPDDDDGNDTTTKPNNNNNKIHHVVFDWDDPTTWENPFAYNAPPGTSSPPRTPREQPKTGRWPPVRAVYLAAPPPPPSFPLRAADGAMAHFVTMARDRGARRFVLQRAFSSSLPSSGAGPESGGEGQNLAALPAHIHAIRHESKIYSAAGDGRIPWVSADDVAAVAARALTDPDPPNTEYLVLGPELLSYGDIAQILTETLGRQVVHVPLPAAELERRHRAFGMPEDYARLLGAMETAVKFGVEERTNDAVLAMTGAAPRRFRDFARSMKEVWDGRVEPEGDGWF</sequence>
<proteinExistence type="predicted"/>
<reference evidence="2 3" key="1">
    <citation type="journal article" date="2024" name="Commun. Biol.">
        <title>Comparative genomic analysis of thermophilic fungi reveals convergent evolutionary adaptations and gene losses.</title>
        <authorList>
            <person name="Steindorff A.S."/>
            <person name="Aguilar-Pontes M.V."/>
            <person name="Robinson A.J."/>
            <person name="Andreopoulos B."/>
            <person name="LaButti K."/>
            <person name="Kuo A."/>
            <person name="Mondo S."/>
            <person name="Riley R."/>
            <person name="Otillar R."/>
            <person name="Haridas S."/>
            <person name="Lipzen A."/>
            <person name="Grimwood J."/>
            <person name="Schmutz J."/>
            <person name="Clum A."/>
            <person name="Reid I.D."/>
            <person name="Moisan M.C."/>
            <person name="Butler G."/>
            <person name="Nguyen T.T.M."/>
            <person name="Dewar K."/>
            <person name="Conant G."/>
            <person name="Drula E."/>
            <person name="Henrissat B."/>
            <person name="Hansel C."/>
            <person name="Singer S."/>
            <person name="Hutchinson M.I."/>
            <person name="de Vries R.P."/>
            <person name="Natvig D.O."/>
            <person name="Powell A.J."/>
            <person name="Tsang A."/>
            <person name="Grigoriev I.V."/>
        </authorList>
    </citation>
    <scope>NUCLEOTIDE SEQUENCE [LARGE SCALE GENOMIC DNA]</scope>
    <source>
        <strain evidence="2 3">ATCC 22073</strain>
    </source>
</reference>
<dbReference type="InterPro" id="IPR036291">
    <property type="entry name" value="NAD(P)-bd_dom_sf"/>
</dbReference>
<dbReference type="SUPFAM" id="SSF51735">
    <property type="entry name" value="NAD(P)-binding Rossmann-fold domains"/>
    <property type="match status" value="1"/>
</dbReference>
<dbReference type="Gene3D" id="3.40.50.720">
    <property type="entry name" value="NAD(P)-binding Rossmann-like Domain"/>
    <property type="match status" value="1"/>
</dbReference>
<feature type="region of interest" description="Disordered" evidence="1">
    <location>
        <begin position="95"/>
        <end position="121"/>
    </location>
</feature>
<comment type="caution">
    <text evidence="2">The sequence shown here is derived from an EMBL/GenBank/DDBJ whole genome shotgun (WGS) entry which is preliminary data.</text>
</comment>
<dbReference type="PANTHER" id="PTHR43162:SF1">
    <property type="entry name" value="PRESTALK A DIFFERENTIATION PROTEIN A"/>
    <property type="match status" value="1"/>
</dbReference>
<dbReference type="EMBL" id="JAZGUE010000002">
    <property type="protein sequence ID" value="KAL2270207.1"/>
    <property type="molecule type" value="Genomic_DNA"/>
</dbReference>
<accession>A0ABR4DIU9</accession>
<dbReference type="GeneID" id="98123300"/>
<dbReference type="RefSeq" id="XP_070868931.1">
    <property type="nucleotide sequence ID" value="XM_071008656.1"/>
</dbReference>
<feature type="compositionally biased region" description="Low complexity" evidence="1">
    <location>
        <begin position="69"/>
        <end position="79"/>
    </location>
</feature>
<organism evidence="2 3">
    <name type="scientific">Remersonia thermophila</name>
    <dbReference type="NCBI Taxonomy" id="72144"/>
    <lineage>
        <taxon>Eukaryota</taxon>
        <taxon>Fungi</taxon>
        <taxon>Dikarya</taxon>
        <taxon>Ascomycota</taxon>
        <taxon>Pezizomycotina</taxon>
        <taxon>Sordariomycetes</taxon>
        <taxon>Sordariomycetidae</taxon>
        <taxon>Sordariales</taxon>
        <taxon>Sordariales incertae sedis</taxon>
        <taxon>Remersonia</taxon>
    </lineage>
</organism>
<keyword evidence="3" id="KW-1185">Reference proteome</keyword>
<gene>
    <name evidence="2" type="ORF">VTJ83DRAFT_2391</name>
</gene>